<proteinExistence type="inferred from homology"/>
<dbReference type="SUPFAM" id="SSF53335">
    <property type="entry name" value="S-adenosyl-L-methionine-dependent methyltransferases"/>
    <property type="match status" value="1"/>
</dbReference>
<comment type="similarity">
    <text evidence="2">Belongs to the Nudix hydrolase family.</text>
</comment>
<dbReference type="PROSITE" id="PS00893">
    <property type="entry name" value="NUDIX_BOX"/>
    <property type="match status" value="1"/>
</dbReference>
<evidence type="ECO:0000256" key="1">
    <source>
        <dbReference type="ARBA" id="ARBA00001946"/>
    </source>
</evidence>
<dbReference type="AlphaFoldDB" id="A0A1S2Q5H3"/>
<dbReference type="PROSITE" id="PS51462">
    <property type="entry name" value="NUDIX"/>
    <property type="match status" value="1"/>
</dbReference>
<gene>
    <name evidence="5" type="ORF">BIV24_01885</name>
</gene>
<keyword evidence="3" id="KW-0378">Hydrolase</keyword>
<dbReference type="InterPro" id="IPR000086">
    <property type="entry name" value="NUDIX_hydrolase_dom"/>
</dbReference>
<dbReference type="SUPFAM" id="SSF55811">
    <property type="entry name" value="Nudix"/>
    <property type="match status" value="1"/>
</dbReference>
<dbReference type="InterPro" id="IPR015797">
    <property type="entry name" value="NUDIX_hydrolase-like_dom_sf"/>
</dbReference>
<dbReference type="Gene3D" id="3.40.50.150">
    <property type="entry name" value="Vaccinia Virus protein VP39"/>
    <property type="match status" value="1"/>
</dbReference>
<dbReference type="Pfam" id="PF08242">
    <property type="entry name" value="Methyltransf_12"/>
    <property type="match status" value="1"/>
</dbReference>
<name>A0A1S2Q5H3_9ACTN</name>
<keyword evidence="6" id="KW-1185">Reference proteome</keyword>
<dbReference type="CDD" id="cd02440">
    <property type="entry name" value="AdoMet_MTases"/>
    <property type="match status" value="1"/>
</dbReference>
<accession>A0A1S2Q5H3</accession>
<dbReference type="PRINTS" id="PR00502">
    <property type="entry name" value="NUDIXFAMILY"/>
</dbReference>
<evidence type="ECO:0000313" key="6">
    <source>
        <dbReference type="Proteomes" id="UP000179935"/>
    </source>
</evidence>
<dbReference type="CDD" id="cd04678">
    <property type="entry name" value="NUDIX_MTH2_Nudt15"/>
    <property type="match status" value="1"/>
</dbReference>
<reference evidence="5 6" key="1">
    <citation type="submission" date="2016-10" db="EMBL/GenBank/DDBJ databases">
        <title>Genome sequence of Streptomyces sp. MUSC 93.</title>
        <authorList>
            <person name="Lee L.-H."/>
            <person name="Ser H.-L."/>
            <person name="Law J.W.-F."/>
        </authorList>
    </citation>
    <scope>NUCLEOTIDE SEQUENCE [LARGE SCALE GENOMIC DNA]</scope>
    <source>
        <strain evidence="5 6">MUSC 93</strain>
    </source>
</reference>
<dbReference type="PANTHER" id="PTHR43046">
    <property type="entry name" value="GDP-MANNOSE MANNOSYL HYDROLASE"/>
    <property type="match status" value="1"/>
</dbReference>
<dbReference type="STRING" id="1428652.BIV24_01885"/>
<organism evidence="5 6">
    <name type="scientific">Streptomyces colonosanans</name>
    <dbReference type="NCBI Taxonomy" id="1428652"/>
    <lineage>
        <taxon>Bacteria</taxon>
        <taxon>Bacillati</taxon>
        <taxon>Actinomycetota</taxon>
        <taxon>Actinomycetes</taxon>
        <taxon>Kitasatosporales</taxon>
        <taxon>Streptomycetaceae</taxon>
        <taxon>Streptomyces</taxon>
    </lineage>
</organism>
<dbReference type="EMBL" id="MLYP01000005">
    <property type="protein sequence ID" value="OIK01003.1"/>
    <property type="molecule type" value="Genomic_DNA"/>
</dbReference>
<evidence type="ECO:0000259" key="4">
    <source>
        <dbReference type="PROSITE" id="PS51462"/>
    </source>
</evidence>
<dbReference type="Pfam" id="PF00293">
    <property type="entry name" value="NUDIX"/>
    <property type="match status" value="1"/>
</dbReference>
<evidence type="ECO:0000313" key="5">
    <source>
        <dbReference type="EMBL" id="OIK01003.1"/>
    </source>
</evidence>
<dbReference type="InterPro" id="IPR029063">
    <property type="entry name" value="SAM-dependent_MTases_sf"/>
</dbReference>
<dbReference type="InterPro" id="IPR013217">
    <property type="entry name" value="Methyltransf_12"/>
</dbReference>
<feature type="domain" description="Nudix hydrolase" evidence="4">
    <location>
        <begin position="201"/>
        <end position="332"/>
    </location>
</feature>
<evidence type="ECO:0000256" key="3">
    <source>
        <dbReference type="ARBA" id="ARBA00022801"/>
    </source>
</evidence>
<protein>
    <recommendedName>
        <fullName evidence="4">Nudix hydrolase domain-containing protein</fullName>
    </recommendedName>
</protein>
<dbReference type="GO" id="GO:0016787">
    <property type="term" value="F:hydrolase activity"/>
    <property type="evidence" value="ECO:0007669"/>
    <property type="project" value="UniProtKB-KW"/>
</dbReference>
<comment type="cofactor">
    <cofactor evidence="1">
        <name>Mg(2+)</name>
        <dbReference type="ChEBI" id="CHEBI:18420"/>
    </cofactor>
</comment>
<dbReference type="InterPro" id="IPR020476">
    <property type="entry name" value="Nudix_hydrolase"/>
</dbReference>
<comment type="caution">
    <text evidence="5">The sequence shown here is derived from an EMBL/GenBank/DDBJ whole genome shotgun (WGS) entry which is preliminary data.</text>
</comment>
<dbReference type="PANTHER" id="PTHR43046:SF2">
    <property type="entry name" value="8-OXO-DGTP DIPHOSPHATASE-RELATED"/>
    <property type="match status" value="1"/>
</dbReference>
<dbReference type="InterPro" id="IPR020084">
    <property type="entry name" value="NUDIX_hydrolase_CS"/>
</dbReference>
<dbReference type="Proteomes" id="UP000179935">
    <property type="component" value="Unassembled WGS sequence"/>
</dbReference>
<dbReference type="RefSeq" id="WP_071364340.1">
    <property type="nucleotide sequence ID" value="NZ_MLYP01000005.1"/>
</dbReference>
<dbReference type="Gene3D" id="3.90.79.10">
    <property type="entry name" value="Nucleoside Triphosphate Pyrophosphohydrolase"/>
    <property type="match status" value="1"/>
</dbReference>
<dbReference type="OrthoDB" id="4035289at2"/>
<evidence type="ECO:0000256" key="2">
    <source>
        <dbReference type="ARBA" id="ARBA00005582"/>
    </source>
</evidence>
<sequence>MGYTRADWSKHYTDGRGFRPLGDEEKSLLVEHAPAPEDGRALDVCCGTGEMAFFLASLGYTVDGIDFAEGALARARKDHAEAESVRWLCLDVEHDDLADLAEDGYDLITFRLGIAFVRDRSRVLRRLAARLREDGALVVITPDVAHTPEQRRHIALDEDELTTLTDGFRKAERFDAEGLAVLVLHGQAETFTVQERQRPPAPEAVFGAAAVVTDPFGRVLLGRSTQGMWELPGGRIETGESAPAAAVRELTEETGLTGREENAHVITVLHDDRADVRRVTAVVRITAWDGELGLPEPHRFSRWEWHDLHTLATLGKIFALSAQALTAVWPGVLPGLGPVHSYPCAGAVPPAALWLPVNGQSDRITVITSKDGLSSATDVATVKRSGSAHVTLTLKPTGGCPGQ</sequence>